<dbReference type="InterPro" id="IPR018060">
    <property type="entry name" value="HTH_AraC"/>
</dbReference>
<dbReference type="PANTHER" id="PTHR47894:SF4">
    <property type="entry name" value="HTH-TYPE TRANSCRIPTIONAL REGULATOR GADX"/>
    <property type="match status" value="1"/>
</dbReference>
<dbReference type="SMART" id="SM00342">
    <property type="entry name" value="HTH_ARAC"/>
    <property type="match status" value="1"/>
</dbReference>
<keyword evidence="1" id="KW-0805">Transcription regulation</keyword>
<comment type="caution">
    <text evidence="5">The sequence shown here is derived from an EMBL/GenBank/DDBJ whole genome shotgun (WGS) entry which is preliminary data.</text>
</comment>
<evidence type="ECO:0000256" key="3">
    <source>
        <dbReference type="ARBA" id="ARBA00023163"/>
    </source>
</evidence>
<dbReference type="Gene3D" id="1.10.10.60">
    <property type="entry name" value="Homeodomain-like"/>
    <property type="match status" value="1"/>
</dbReference>
<dbReference type="AlphaFoldDB" id="A0A5C4V0F6"/>
<dbReference type="GO" id="GO:0000976">
    <property type="term" value="F:transcription cis-regulatory region binding"/>
    <property type="evidence" value="ECO:0007669"/>
    <property type="project" value="TreeGrafter"/>
</dbReference>
<dbReference type="Proteomes" id="UP000311713">
    <property type="component" value="Unassembled WGS sequence"/>
</dbReference>
<reference evidence="5 6" key="1">
    <citation type="submission" date="2019-06" db="EMBL/GenBank/DDBJ databases">
        <title>Draft genome of Streptomyces sedi sp. JCM16909.</title>
        <authorList>
            <person name="Klykleung N."/>
            <person name="Tanasupawat S."/>
            <person name="Kudo T."/>
            <person name="Yuki M."/>
            <person name="Ohkuma M."/>
        </authorList>
    </citation>
    <scope>NUCLEOTIDE SEQUENCE [LARGE SCALE GENOMIC DNA]</scope>
    <source>
        <strain evidence="5 6">JCM 16909</strain>
    </source>
</reference>
<evidence type="ECO:0000256" key="1">
    <source>
        <dbReference type="ARBA" id="ARBA00023015"/>
    </source>
</evidence>
<dbReference type="PANTHER" id="PTHR47894">
    <property type="entry name" value="HTH-TYPE TRANSCRIPTIONAL REGULATOR GADX"/>
    <property type="match status" value="1"/>
</dbReference>
<evidence type="ECO:0000313" key="5">
    <source>
        <dbReference type="EMBL" id="TNM29431.1"/>
    </source>
</evidence>
<dbReference type="SUPFAM" id="SSF46689">
    <property type="entry name" value="Homeodomain-like"/>
    <property type="match status" value="1"/>
</dbReference>
<dbReference type="GO" id="GO:0005829">
    <property type="term" value="C:cytosol"/>
    <property type="evidence" value="ECO:0007669"/>
    <property type="project" value="TreeGrafter"/>
</dbReference>
<accession>A0A5C4V0F6</accession>
<dbReference type="Pfam" id="PF12625">
    <property type="entry name" value="Arabinose_bd"/>
    <property type="match status" value="1"/>
</dbReference>
<dbReference type="RefSeq" id="WP_139645398.1">
    <property type="nucleotide sequence ID" value="NZ_BAAAZS010000129.1"/>
</dbReference>
<keyword evidence="3" id="KW-0804">Transcription</keyword>
<feature type="domain" description="HTH araC/xylS-type" evidence="4">
    <location>
        <begin position="236"/>
        <end position="334"/>
    </location>
</feature>
<name>A0A5C4V0F6_9ACTN</name>
<keyword evidence="6" id="KW-1185">Reference proteome</keyword>
<dbReference type="OrthoDB" id="5241536at2"/>
<dbReference type="EMBL" id="VDGT01000010">
    <property type="protein sequence ID" value="TNM29431.1"/>
    <property type="molecule type" value="Genomic_DNA"/>
</dbReference>
<dbReference type="PROSITE" id="PS01124">
    <property type="entry name" value="HTH_ARAC_FAMILY_2"/>
    <property type="match status" value="1"/>
</dbReference>
<gene>
    <name evidence="5" type="ORF">FH715_14925</name>
</gene>
<evidence type="ECO:0000313" key="6">
    <source>
        <dbReference type="Proteomes" id="UP000311713"/>
    </source>
</evidence>
<evidence type="ECO:0000259" key="4">
    <source>
        <dbReference type="PROSITE" id="PS01124"/>
    </source>
</evidence>
<evidence type="ECO:0000256" key="2">
    <source>
        <dbReference type="ARBA" id="ARBA00023125"/>
    </source>
</evidence>
<sequence>MVPMIRAASLRGFVALVDGLGGDAEALLARFGVASSALESDEGLIPITANDLVLDSAAAELDCPDLGLRLAEAQDLSILGPLAVAIEASSTVAEALRLASRYMFVHSPALSVGVGADPYGSPGVVALTYRKDPRESPYSPQATELGLGLFQRVALALVGTPSGLRSVEIPHQPLSPVERYTAFFGVDVRFGRPEGALRVERRVLDERFATADETIRELAAAHLADTYADPGRAVSTQVKRALAGTLGTAPPALSGVARLLAVHPRTLQRRLAAEGTTFEAVLDEARREAAHRYITTTALPLGQVAALVGFSEQSTLSHAVHRWYGTSPRALRRAPFGDGGPGRSGLSR</sequence>
<dbReference type="InterPro" id="IPR032687">
    <property type="entry name" value="AraC-type_N"/>
</dbReference>
<proteinExistence type="predicted"/>
<dbReference type="InterPro" id="IPR009057">
    <property type="entry name" value="Homeodomain-like_sf"/>
</dbReference>
<keyword evidence="2" id="KW-0238">DNA-binding</keyword>
<organism evidence="5 6">
    <name type="scientific">Streptomyces sedi</name>
    <dbReference type="NCBI Taxonomy" id="555059"/>
    <lineage>
        <taxon>Bacteria</taxon>
        <taxon>Bacillati</taxon>
        <taxon>Actinomycetota</taxon>
        <taxon>Actinomycetes</taxon>
        <taxon>Kitasatosporales</taxon>
        <taxon>Streptomycetaceae</taxon>
        <taxon>Streptomyces</taxon>
    </lineage>
</organism>
<dbReference type="Pfam" id="PF12833">
    <property type="entry name" value="HTH_18"/>
    <property type="match status" value="1"/>
</dbReference>
<protein>
    <submittedName>
        <fullName evidence="5">AraC family transcriptional regulator</fullName>
    </submittedName>
</protein>
<dbReference type="GO" id="GO:0003700">
    <property type="term" value="F:DNA-binding transcription factor activity"/>
    <property type="evidence" value="ECO:0007669"/>
    <property type="project" value="InterPro"/>
</dbReference>